<dbReference type="RefSeq" id="WP_122203247.1">
    <property type="nucleotide sequence ID" value="NZ_QRKC01000012.1"/>
</dbReference>
<name>A0A3R6GMF4_9BACT</name>
<sequence>MKHCIIFLLSLFAIGSVSAQRMESAQLIPTGPQSRMVVDSISSPTLGETRTYTVLLPRNYDQNPDKRYPVLYLLHGIMDTNEGWYRNGRVKSVMDKLVESGEVCEMIVVTPNAGGNIYKGAWNGYFNMPGWPYEDFFFNEFLPHIESRYRVIGDRAHRAIGGLSMGGGGSTIYGQRHPDMFCAVYAMSALMDLDANGGLPSYGQEKMEIFNRTVREYSTIDFVRRANDETREKLRSIAWFVDCGDDDVLFDVDIAFYQAMRDAGIPCQLRVRDGAHNWEYWNTALYTALPYFTRAFTKETYNQSK</sequence>
<gene>
    <name evidence="3" type="ORF">DW191_17690</name>
    <name evidence="2" type="ORF">DW986_11655</name>
</gene>
<dbReference type="SUPFAM" id="SSF53474">
    <property type="entry name" value="alpha/beta-Hydrolases"/>
    <property type="match status" value="1"/>
</dbReference>
<dbReference type="GO" id="GO:0016747">
    <property type="term" value="F:acyltransferase activity, transferring groups other than amino-acyl groups"/>
    <property type="evidence" value="ECO:0007669"/>
    <property type="project" value="TreeGrafter"/>
</dbReference>
<evidence type="ECO:0000313" key="2">
    <source>
        <dbReference type="EMBL" id="RGZ47033.1"/>
    </source>
</evidence>
<feature type="signal peptide" evidence="1">
    <location>
        <begin position="1"/>
        <end position="19"/>
    </location>
</feature>
<dbReference type="EMBL" id="QRKC01000012">
    <property type="protein sequence ID" value="RHH74502.1"/>
    <property type="molecule type" value="Genomic_DNA"/>
</dbReference>
<dbReference type="InterPro" id="IPR029058">
    <property type="entry name" value="AB_hydrolase_fold"/>
</dbReference>
<dbReference type="PANTHER" id="PTHR48098">
    <property type="entry name" value="ENTEROCHELIN ESTERASE-RELATED"/>
    <property type="match status" value="1"/>
</dbReference>
<dbReference type="InterPro" id="IPR000801">
    <property type="entry name" value="Esterase-like"/>
</dbReference>
<feature type="chain" id="PRO_5036091779" evidence="1">
    <location>
        <begin position="20"/>
        <end position="305"/>
    </location>
</feature>
<evidence type="ECO:0000313" key="5">
    <source>
        <dbReference type="Proteomes" id="UP000285173"/>
    </source>
</evidence>
<dbReference type="Proteomes" id="UP000285173">
    <property type="component" value="Unassembled WGS sequence"/>
</dbReference>
<comment type="caution">
    <text evidence="3">The sequence shown here is derived from an EMBL/GenBank/DDBJ whole genome shotgun (WGS) entry which is preliminary data.</text>
</comment>
<evidence type="ECO:0000313" key="3">
    <source>
        <dbReference type="EMBL" id="RHH74502.1"/>
    </source>
</evidence>
<dbReference type="InterPro" id="IPR050583">
    <property type="entry name" value="Mycobacterial_A85_antigen"/>
</dbReference>
<evidence type="ECO:0000313" key="4">
    <source>
        <dbReference type="Proteomes" id="UP000283732"/>
    </source>
</evidence>
<dbReference type="Pfam" id="PF00756">
    <property type="entry name" value="Esterase"/>
    <property type="match status" value="1"/>
</dbReference>
<reference evidence="4 5" key="1">
    <citation type="submission" date="2018-08" db="EMBL/GenBank/DDBJ databases">
        <title>A genome reference for cultivated species of the human gut microbiota.</title>
        <authorList>
            <person name="Zou Y."/>
            <person name="Xue W."/>
            <person name="Luo G."/>
        </authorList>
    </citation>
    <scope>NUCLEOTIDE SEQUENCE [LARGE SCALE GENOMIC DNA]</scope>
    <source>
        <strain evidence="3 4">AM16-50</strain>
        <strain evidence="2 5">AM50-15</strain>
    </source>
</reference>
<organism evidence="3 4">
    <name type="scientific">Parabacteroides merdae</name>
    <dbReference type="NCBI Taxonomy" id="46503"/>
    <lineage>
        <taxon>Bacteria</taxon>
        <taxon>Pseudomonadati</taxon>
        <taxon>Bacteroidota</taxon>
        <taxon>Bacteroidia</taxon>
        <taxon>Bacteroidales</taxon>
        <taxon>Tannerellaceae</taxon>
        <taxon>Parabacteroides</taxon>
    </lineage>
</organism>
<dbReference type="Proteomes" id="UP000283732">
    <property type="component" value="Unassembled WGS sequence"/>
</dbReference>
<dbReference type="EMBL" id="QSEF01000015">
    <property type="protein sequence ID" value="RGZ47033.1"/>
    <property type="molecule type" value="Genomic_DNA"/>
</dbReference>
<accession>A0A3R6GMF4</accession>
<keyword evidence="1" id="KW-0732">Signal</keyword>
<dbReference type="AlphaFoldDB" id="A0A3R6GMF4"/>
<evidence type="ECO:0000256" key="1">
    <source>
        <dbReference type="SAM" id="SignalP"/>
    </source>
</evidence>
<protein>
    <submittedName>
        <fullName evidence="3">Esterase family protein</fullName>
    </submittedName>
</protein>
<proteinExistence type="predicted"/>
<dbReference type="PANTHER" id="PTHR48098:SF1">
    <property type="entry name" value="DIACYLGLYCEROL ACYLTRANSFERASE_MYCOLYLTRANSFERASE AG85A"/>
    <property type="match status" value="1"/>
</dbReference>
<dbReference type="Gene3D" id="3.40.50.1820">
    <property type="entry name" value="alpha/beta hydrolase"/>
    <property type="match status" value="1"/>
</dbReference>